<feature type="region of interest" description="Disordered" evidence="1">
    <location>
        <begin position="148"/>
        <end position="173"/>
    </location>
</feature>
<dbReference type="Pfam" id="PF04640">
    <property type="entry name" value="PLATZ"/>
    <property type="match status" value="1"/>
</dbReference>
<dbReference type="AlphaFoldDB" id="A0A059AMI1"/>
<name>A0A059AMI1_EUCGR</name>
<proteinExistence type="predicted"/>
<evidence type="ECO:0000313" key="2">
    <source>
        <dbReference type="EMBL" id="KCW55053.1"/>
    </source>
</evidence>
<protein>
    <submittedName>
        <fullName evidence="2">Uncharacterized protein</fullName>
    </submittedName>
</protein>
<dbReference type="PANTHER" id="PTHR31065">
    <property type="entry name" value="PLATZ TRANSCRIPTION FACTOR FAMILY PROTEIN"/>
    <property type="match status" value="1"/>
</dbReference>
<dbReference type="PANTHER" id="PTHR31065:SF39">
    <property type="entry name" value="PLATZ TRANSCRIPTION FACTOR FAMILY PROTEIN"/>
    <property type="match status" value="1"/>
</dbReference>
<dbReference type="EMBL" id="KK198761">
    <property type="protein sequence ID" value="KCW55053.1"/>
    <property type="molecule type" value="Genomic_DNA"/>
</dbReference>
<gene>
    <name evidence="2" type="ORF">EUGRSUZ_I01026</name>
</gene>
<dbReference type="STRING" id="71139.A0A059AMI1"/>
<dbReference type="Gramene" id="KCW55053">
    <property type="protein sequence ID" value="KCW55053"/>
    <property type="gene ID" value="EUGRSUZ_I01026"/>
</dbReference>
<sequence>MTGSVPTWLERMFAASKFYDPCDCKDRCSKPAKYYCMACMIVVCEDGMEQHHKSSGHSILTAYKSSGVAAFRIEDLKQVWCWSGIQRYTINRRAIVYVNQKGGAHRTGSSNGDAKCGTCQYKILAPNNFCSVECKVKAVLKKIEEKEEEEALNRAKRKPETTDGESPSDAPKN</sequence>
<organism evidence="2">
    <name type="scientific">Eucalyptus grandis</name>
    <name type="common">Flooded gum</name>
    <dbReference type="NCBI Taxonomy" id="71139"/>
    <lineage>
        <taxon>Eukaryota</taxon>
        <taxon>Viridiplantae</taxon>
        <taxon>Streptophyta</taxon>
        <taxon>Embryophyta</taxon>
        <taxon>Tracheophyta</taxon>
        <taxon>Spermatophyta</taxon>
        <taxon>Magnoliopsida</taxon>
        <taxon>eudicotyledons</taxon>
        <taxon>Gunneridae</taxon>
        <taxon>Pentapetalae</taxon>
        <taxon>rosids</taxon>
        <taxon>malvids</taxon>
        <taxon>Myrtales</taxon>
        <taxon>Myrtaceae</taxon>
        <taxon>Myrtoideae</taxon>
        <taxon>Eucalypteae</taxon>
        <taxon>Eucalyptus</taxon>
    </lineage>
</organism>
<feature type="non-terminal residue" evidence="2">
    <location>
        <position position="173"/>
    </location>
</feature>
<accession>A0A059AMI1</accession>
<evidence type="ECO:0000256" key="1">
    <source>
        <dbReference type="SAM" id="MobiDB-lite"/>
    </source>
</evidence>
<reference evidence="2" key="1">
    <citation type="submission" date="2013-07" db="EMBL/GenBank/DDBJ databases">
        <title>The genome of Eucalyptus grandis.</title>
        <authorList>
            <person name="Schmutz J."/>
            <person name="Hayes R."/>
            <person name="Myburg A."/>
            <person name="Tuskan G."/>
            <person name="Grattapaglia D."/>
            <person name="Rokhsar D.S."/>
        </authorList>
    </citation>
    <scope>NUCLEOTIDE SEQUENCE</scope>
    <source>
        <tissue evidence="2">Leaf extractions</tissue>
    </source>
</reference>
<dbReference type="InParanoid" id="A0A059AMI1"/>
<dbReference type="InterPro" id="IPR006734">
    <property type="entry name" value="PLATZ"/>
</dbReference>